<feature type="coiled-coil region" evidence="1">
    <location>
        <begin position="36"/>
        <end position="66"/>
    </location>
</feature>
<organism evidence="3 4">
    <name type="scientific">Xylella fastidiosa</name>
    <dbReference type="NCBI Taxonomy" id="2371"/>
    <lineage>
        <taxon>Bacteria</taxon>
        <taxon>Pseudomonadati</taxon>
        <taxon>Pseudomonadota</taxon>
        <taxon>Gammaproteobacteria</taxon>
        <taxon>Lysobacterales</taxon>
        <taxon>Lysobacteraceae</taxon>
        <taxon>Xylella</taxon>
    </lineage>
</organism>
<keyword evidence="1" id="KW-0175">Coiled coil</keyword>
<dbReference type="KEGG" id="xfh:XFHB_01395"/>
<accession>A0ABC8ABJ5</accession>
<sequence>MKRMLVLGFLAVSGTTVAATPLQIYEYVKKGFDEGRQRAEERMAAQAALQNQLLEQQSQSKKKQQEAAASIGRAWLSTADATSEQRRDFYETFIVPQSKAAGLSLPEQYDPSMLDMMAKAYIAMLESD</sequence>
<keyword evidence="2" id="KW-0732">Signal</keyword>
<dbReference type="Proteomes" id="UP000196980">
    <property type="component" value="Chromosome"/>
</dbReference>
<gene>
    <name evidence="3" type="ORF">XFHB_01395</name>
</gene>
<evidence type="ECO:0000256" key="1">
    <source>
        <dbReference type="SAM" id="Coils"/>
    </source>
</evidence>
<proteinExistence type="predicted"/>
<name>A0ABC8ABJ5_XYLFS</name>
<evidence type="ECO:0000313" key="4">
    <source>
        <dbReference type="Proteomes" id="UP000196980"/>
    </source>
</evidence>
<feature type="chain" id="PRO_5044828173" evidence="2">
    <location>
        <begin position="19"/>
        <end position="128"/>
    </location>
</feature>
<protein>
    <submittedName>
        <fullName evidence="3">Uncharacterized protein</fullName>
    </submittedName>
</protein>
<evidence type="ECO:0000256" key="2">
    <source>
        <dbReference type="SAM" id="SignalP"/>
    </source>
</evidence>
<feature type="signal peptide" evidence="2">
    <location>
        <begin position="1"/>
        <end position="18"/>
    </location>
</feature>
<dbReference type="RefSeq" id="WP_010892861.1">
    <property type="nucleotide sequence ID" value="NZ_CP009790.1"/>
</dbReference>
<reference evidence="4" key="1">
    <citation type="submission" date="2014-11" db="EMBL/GenBank/DDBJ databases">
        <title>Xylella fastidiosa Hib4 Genome Sequencing.</title>
        <authorList>
            <person name="Pierry P.M."/>
            <person name="da Silva A.M."/>
        </authorList>
    </citation>
    <scope>NUCLEOTIDE SEQUENCE [LARGE SCALE GENOMIC DNA]</scope>
    <source>
        <strain evidence="4">Hib4</strain>
    </source>
</reference>
<evidence type="ECO:0000313" key="3">
    <source>
        <dbReference type="EMBL" id="ALR05730.1"/>
    </source>
</evidence>
<dbReference type="AlphaFoldDB" id="A0ABC8ABJ5"/>
<dbReference type="EMBL" id="CP009885">
    <property type="protein sequence ID" value="ALR05730.1"/>
    <property type="molecule type" value="Genomic_DNA"/>
</dbReference>